<dbReference type="AlphaFoldDB" id="A0A4Y2CWQ1"/>
<sequence length="96" mass="11112">MGFMFRSGCLSFGPIEPIHKVTLYLNTICWESFFASDQNLLRRESEEKPLRKESNEEVGGLSFAFVAISDRHFSEKVSRNARIHASERFWTTDFSS</sequence>
<organism evidence="1 2">
    <name type="scientific">Araneus ventricosus</name>
    <name type="common">Orbweaver spider</name>
    <name type="synonym">Epeira ventricosa</name>
    <dbReference type="NCBI Taxonomy" id="182803"/>
    <lineage>
        <taxon>Eukaryota</taxon>
        <taxon>Metazoa</taxon>
        <taxon>Ecdysozoa</taxon>
        <taxon>Arthropoda</taxon>
        <taxon>Chelicerata</taxon>
        <taxon>Arachnida</taxon>
        <taxon>Araneae</taxon>
        <taxon>Araneomorphae</taxon>
        <taxon>Entelegynae</taxon>
        <taxon>Araneoidea</taxon>
        <taxon>Araneidae</taxon>
        <taxon>Araneus</taxon>
    </lineage>
</organism>
<dbReference type="Proteomes" id="UP000499080">
    <property type="component" value="Unassembled WGS sequence"/>
</dbReference>
<evidence type="ECO:0000313" key="2">
    <source>
        <dbReference type="Proteomes" id="UP000499080"/>
    </source>
</evidence>
<gene>
    <name evidence="1" type="ORF">AVEN_69740_1</name>
</gene>
<protein>
    <submittedName>
        <fullName evidence="1">Uncharacterized protein</fullName>
    </submittedName>
</protein>
<accession>A0A4Y2CWQ1</accession>
<proteinExistence type="predicted"/>
<reference evidence="1 2" key="1">
    <citation type="journal article" date="2019" name="Sci. Rep.">
        <title>Orb-weaving spider Araneus ventricosus genome elucidates the spidroin gene catalogue.</title>
        <authorList>
            <person name="Kono N."/>
            <person name="Nakamura H."/>
            <person name="Ohtoshi R."/>
            <person name="Moran D.A.P."/>
            <person name="Shinohara A."/>
            <person name="Yoshida Y."/>
            <person name="Fujiwara M."/>
            <person name="Mori M."/>
            <person name="Tomita M."/>
            <person name="Arakawa K."/>
        </authorList>
    </citation>
    <scope>NUCLEOTIDE SEQUENCE [LARGE SCALE GENOMIC DNA]</scope>
</reference>
<evidence type="ECO:0000313" key="1">
    <source>
        <dbReference type="EMBL" id="GBM08509.1"/>
    </source>
</evidence>
<keyword evidence="2" id="KW-1185">Reference proteome</keyword>
<comment type="caution">
    <text evidence="1">The sequence shown here is derived from an EMBL/GenBank/DDBJ whole genome shotgun (WGS) entry which is preliminary data.</text>
</comment>
<name>A0A4Y2CWQ1_ARAVE</name>
<dbReference type="EMBL" id="BGPR01000258">
    <property type="protein sequence ID" value="GBM08509.1"/>
    <property type="molecule type" value="Genomic_DNA"/>
</dbReference>